<comment type="caution">
    <text evidence="7">The sequence shown here is derived from an EMBL/GenBank/DDBJ whole genome shotgun (WGS) entry which is preliminary data.</text>
</comment>
<accession>A0A0F4GWI5</accession>
<name>A0A0F4GWI5_9PEZI</name>
<dbReference type="InterPro" id="IPR047157">
    <property type="entry name" value="PHRF1/Atg35"/>
</dbReference>
<evidence type="ECO:0000256" key="3">
    <source>
        <dbReference type="ARBA" id="ARBA00022833"/>
    </source>
</evidence>
<dbReference type="EMBL" id="LAFY01000283">
    <property type="protein sequence ID" value="KJY01413.1"/>
    <property type="molecule type" value="Genomic_DNA"/>
</dbReference>
<dbReference type="Pfam" id="PF00628">
    <property type="entry name" value="PHD"/>
    <property type="match status" value="1"/>
</dbReference>
<feature type="region of interest" description="Disordered" evidence="5">
    <location>
        <begin position="19"/>
        <end position="45"/>
    </location>
</feature>
<feature type="compositionally biased region" description="Polar residues" evidence="5">
    <location>
        <begin position="494"/>
        <end position="504"/>
    </location>
</feature>
<keyword evidence="8" id="KW-1185">Reference proteome</keyword>
<feature type="region of interest" description="Disordered" evidence="5">
    <location>
        <begin position="308"/>
        <end position="368"/>
    </location>
</feature>
<dbReference type="AlphaFoldDB" id="A0A0F4GWI5"/>
<dbReference type="SUPFAM" id="SSF57850">
    <property type="entry name" value="RING/U-box"/>
    <property type="match status" value="1"/>
</dbReference>
<proteinExistence type="predicted"/>
<dbReference type="GO" id="GO:0008270">
    <property type="term" value="F:zinc ion binding"/>
    <property type="evidence" value="ECO:0007669"/>
    <property type="project" value="UniProtKB-KW"/>
</dbReference>
<protein>
    <submittedName>
        <fullName evidence="7">PHD and RING finger domain-containing protein</fullName>
    </submittedName>
</protein>
<evidence type="ECO:0000256" key="2">
    <source>
        <dbReference type="ARBA" id="ARBA00022771"/>
    </source>
</evidence>
<keyword evidence="1" id="KW-0479">Metal-binding</keyword>
<dbReference type="STRING" id="1047168.A0A0F4GWI5"/>
<evidence type="ECO:0000313" key="7">
    <source>
        <dbReference type="EMBL" id="KJY01413.1"/>
    </source>
</evidence>
<dbReference type="Proteomes" id="UP000033647">
    <property type="component" value="Unassembled WGS sequence"/>
</dbReference>
<sequence>MADTCIVCLGDLRSAFVEDPPPSTAAADDASKGSDAKDCTDSNAQSIQSDDEAIAHLLPCKHDLHNSCLKPWVERANSCPICRTTFNMVEISRTVGGPVVDSYPVRDKAQEAEIDPGMIADDELFAVEAWEPCVVCGVSDDGHSAMYCDGCDRTVHIFCAGFDDAPEVWYCEACLVDMENDADLPGMASAVNRRPRARNVAGVARSRAPPRRRRNNDAVWARVWQEVAQRLDLDLDFPFDEEIIEQRTEEQRREFQRWQRRFEVASNNQGATQRLRGIAQGRLNSSSEPQPAPESQEEIRAWNAFDKARESHDAPPAAQRRKRRVTESPASPQDGENTEQPQLKKPRLRRPPTAPGQPESSNAAAARRVEPTFLSSLLREVENKPMTAASPATSDQAYGHVSPHNSSPARSPESSDCGTPHATTPPPQRPLSPPLSSTVLPVTSPLAATFSPFSPTGNGEHARHPEGLHRRGRRRRGHSDPQDQYDSAPEDRASSQSPSRNMSYSAKEELQRMVKLALGTRYRDKEITKDQYTDINKSVSRRLYDLVRDASALADQEQREKWQGVANEEVQKAIGALSPISSGPDDN</sequence>
<keyword evidence="3" id="KW-0862">Zinc</keyword>
<feature type="compositionally biased region" description="Pro residues" evidence="5">
    <location>
        <begin position="423"/>
        <end position="433"/>
    </location>
</feature>
<dbReference type="Gene3D" id="3.30.40.10">
    <property type="entry name" value="Zinc/RING finger domain, C3HC4 (zinc finger)"/>
    <property type="match status" value="2"/>
</dbReference>
<dbReference type="OrthoDB" id="8062037at2759"/>
<feature type="domain" description="RING-type" evidence="6">
    <location>
        <begin position="39"/>
        <end position="83"/>
    </location>
</feature>
<dbReference type="InterPro" id="IPR019786">
    <property type="entry name" value="Zinc_finger_PHD-type_CS"/>
</dbReference>
<gene>
    <name evidence="7" type="ORF">TI39_contig291g00023</name>
</gene>
<dbReference type="InterPro" id="IPR013083">
    <property type="entry name" value="Znf_RING/FYVE/PHD"/>
</dbReference>
<dbReference type="PROSITE" id="PS01359">
    <property type="entry name" value="ZF_PHD_1"/>
    <property type="match status" value="1"/>
</dbReference>
<dbReference type="PANTHER" id="PTHR12618:SF20">
    <property type="entry name" value="PHD AND RING FINGER DOMAIN-CONTAINING PROTEIN 1"/>
    <property type="match status" value="1"/>
</dbReference>
<evidence type="ECO:0000256" key="1">
    <source>
        <dbReference type="ARBA" id="ARBA00022723"/>
    </source>
</evidence>
<evidence type="ECO:0000313" key="8">
    <source>
        <dbReference type="Proteomes" id="UP000033647"/>
    </source>
</evidence>
<dbReference type="InterPro" id="IPR011011">
    <property type="entry name" value="Znf_FYVE_PHD"/>
</dbReference>
<reference evidence="7 8" key="1">
    <citation type="submission" date="2015-03" db="EMBL/GenBank/DDBJ databases">
        <title>RNA-seq based gene annotation and comparative genomics of four Zymoseptoria species reveal species-specific pathogenicity related genes and transposable element activity.</title>
        <authorList>
            <person name="Grandaubert J."/>
            <person name="Bhattacharyya A."/>
            <person name="Stukenbrock E.H."/>
        </authorList>
    </citation>
    <scope>NUCLEOTIDE SEQUENCE [LARGE SCALE GENOMIC DNA]</scope>
    <source>
        <strain evidence="7 8">Zb18110</strain>
    </source>
</reference>
<feature type="compositionally biased region" description="Polar residues" evidence="5">
    <location>
        <begin position="328"/>
        <end position="339"/>
    </location>
</feature>
<feature type="compositionally biased region" description="Basic and acidic residues" evidence="5">
    <location>
        <begin position="29"/>
        <end position="40"/>
    </location>
</feature>
<dbReference type="SUPFAM" id="SSF57903">
    <property type="entry name" value="FYVE/PHD zinc finger"/>
    <property type="match status" value="1"/>
</dbReference>
<feature type="compositionally biased region" description="Polar residues" evidence="5">
    <location>
        <begin position="403"/>
        <end position="417"/>
    </location>
</feature>
<feature type="region of interest" description="Disordered" evidence="5">
    <location>
        <begin position="382"/>
        <end position="508"/>
    </location>
</feature>
<evidence type="ECO:0000256" key="4">
    <source>
        <dbReference type="PROSITE-ProRule" id="PRU00175"/>
    </source>
</evidence>
<dbReference type="SMART" id="SM00184">
    <property type="entry name" value="RING"/>
    <property type="match status" value="2"/>
</dbReference>
<evidence type="ECO:0000256" key="5">
    <source>
        <dbReference type="SAM" id="MobiDB-lite"/>
    </source>
</evidence>
<dbReference type="SMART" id="SM00249">
    <property type="entry name" value="PHD"/>
    <property type="match status" value="1"/>
</dbReference>
<organism evidence="7 8">
    <name type="scientific">Zymoseptoria brevis</name>
    <dbReference type="NCBI Taxonomy" id="1047168"/>
    <lineage>
        <taxon>Eukaryota</taxon>
        <taxon>Fungi</taxon>
        <taxon>Dikarya</taxon>
        <taxon>Ascomycota</taxon>
        <taxon>Pezizomycotina</taxon>
        <taxon>Dothideomycetes</taxon>
        <taxon>Dothideomycetidae</taxon>
        <taxon>Mycosphaerellales</taxon>
        <taxon>Mycosphaerellaceae</taxon>
        <taxon>Zymoseptoria</taxon>
    </lineage>
</organism>
<dbReference type="PROSITE" id="PS50089">
    <property type="entry name" value="ZF_RING_2"/>
    <property type="match status" value="1"/>
</dbReference>
<feature type="compositionally biased region" description="Basic and acidic residues" evidence="5">
    <location>
        <begin position="460"/>
        <end position="469"/>
    </location>
</feature>
<keyword evidence="2 4" id="KW-0863">Zinc-finger</keyword>
<feature type="compositionally biased region" description="Low complexity" evidence="5">
    <location>
        <begin position="434"/>
        <end position="446"/>
    </location>
</feature>
<dbReference type="InterPro" id="IPR001841">
    <property type="entry name" value="Znf_RING"/>
</dbReference>
<evidence type="ECO:0000259" key="6">
    <source>
        <dbReference type="PROSITE" id="PS50089"/>
    </source>
</evidence>
<dbReference type="InterPro" id="IPR001965">
    <property type="entry name" value="Znf_PHD"/>
</dbReference>
<dbReference type="PANTHER" id="PTHR12618">
    <property type="entry name" value="PHD AND RING FINGER DOMAIN-CONTAINING PROTEIN 1"/>
    <property type="match status" value="1"/>
</dbReference>
<dbReference type="InterPro" id="IPR019787">
    <property type="entry name" value="Znf_PHD-finger"/>
</dbReference>
<dbReference type="Pfam" id="PF13639">
    <property type="entry name" value="zf-RING_2"/>
    <property type="match status" value="1"/>
</dbReference>